<name>A0AAV4B001_9GAST</name>
<gene>
    <name evidence="2" type="ORF">PoB_003935200</name>
</gene>
<reference evidence="2 3" key="1">
    <citation type="journal article" date="2021" name="Elife">
        <title>Chloroplast acquisition without the gene transfer in kleptoplastic sea slugs, Plakobranchus ocellatus.</title>
        <authorList>
            <person name="Maeda T."/>
            <person name="Takahashi S."/>
            <person name="Yoshida T."/>
            <person name="Shimamura S."/>
            <person name="Takaki Y."/>
            <person name="Nagai Y."/>
            <person name="Toyoda A."/>
            <person name="Suzuki Y."/>
            <person name="Arimoto A."/>
            <person name="Ishii H."/>
            <person name="Satoh N."/>
            <person name="Nishiyama T."/>
            <person name="Hasebe M."/>
            <person name="Maruyama T."/>
            <person name="Minagawa J."/>
            <person name="Obokata J."/>
            <person name="Shigenobu S."/>
        </authorList>
    </citation>
    <scope>NUCLEOTIDE SEQUENCE [LARGE SCALE GENOMIC DNA]</scope>
</reference>
<dbReference type="AlphaFoldDB" id="A0AAV4B001"/>
<keyword evidence="1" id="KW-0472">Membrane</keyword>
<evidence type="ECO:0000313" key="3">
    <source>
        <dbReference type="Proteomes" id="UP000735302"/>
    </source>
</evidence>
<keyword evidence="1" id="KW-0812">Transmembrane</keyword>
<feature type="transmembrane region" description="Helical" evidence="1">
    <location>
        <begin position="56"/>
        <end position="79"/>
    </location>
</feature>
<sequence>MNRSIEKRKQRHTTQEPLTSNRLVVGSECLIHWVVISDAAKGQITGWDYLVYCRMVSGLMLASFYLSGMQFTFTISLTLRKTESFLKFKAVSYSLLVSCKVHSRNQALLYAAIL</sequence>
<accession>A0AAV4B001</accession>
<evidence type="ECO:0000256" key="1">
    <source>
        <dbReference type="SAM" id="Phobius"/>
    </source>
</evidence>
<proteinExistence type="predicted"/>
<protein>
    <submittedName>
        <fullName evidence="2">Uncharacterized protein</fullName>
    </submittedName>
</protein>
<keyword evidence="3" id="KW-1185">Reference proteome</keyword>
<comment type="caution">
    <text evidence="2">The sequence shown here is derived from an EMBL/GenBank/DDBJ whole genome shotgun (WGS) entry which is preliminary data.</text>
</comment>
<dbReference type="Proteomes" id="UP000735302">
    <property type="component" value="Unassembled WGS sequence"/>
</dbReference>
<dbReference type="EMBL" id="BLXT01004465">
    <property type="protein sequence ID" value="GFO12847.1"/>
    <property type="molecule type" value="Genomic_DNA"/>
</dbReference>
<organism evidence="2 3">
    <name type="scientific">Plakobranchus ocellatus</name>
    <dbReference type="NCBI Taxonomy" id="259542"/>
    <lineage>
        <taxon>Eukaryota</taxon>
        <taxon>Metazoa</taxon>
        <taxon>Spiralia</taxon>
        <taxon>Lophotrochozoa</taxon>
        <taxon>Mollusca</taxon>
        <taxon>Gastropoda</taxon>
        <taxon>Heterobranchia</taxon>
        <taxon>Euthyneura</taxon>
        <taxon>Panpulmonata</taxon>
        <taxon>Sacoglossa</taxon>
        <taxon>Placobranchoidea</taxon>
        <taxon>Plakobranchidae</taxon>
        <taxon>Plakobranchus</taxon>
    </lineage>
</organism>
<keyword evidence="1" id="KW-1133">Transmembrane helix</keyword>
<evidence type="ECO:0000313" key="2">
    <source>
        <dbReference type="EMBL" id="GFO12847.1"/>
    </source>
</evidence>